<evidence type="ECO:0000313" key="2">
    <source>
        <dbReference type="EMBL" id="KAA1258556.1"/>
    </source>
</evidence>
<dbReference type="RefSeq" id="WP_068257897.1">
    <property type="nucleotide sequence ID" value="NZ_LWSK01000001.1"/>
</dbReference>
<organism evidence="2 3">
    <name type="scientific">Rubripirellula obstinata</name>
    <dbReference type="NCBI Taxonomy" id="406547"/>
    <lineage>
        <taxon>Bacteria</taxon>
        <taxon>Pseudomonadati</taxon>
        <taxon>Planctomycetota</taxon>
        <taxon>Planctomycetia</taxon>
        <taxon>Pirellulales</taxon>
        <taxon>Pirellulaceae</taxon>
        <taxon>Rubripirellula</taxon>
    </lineage>
</organism>
<dbReference type="Proteomes" id="UP000322699">
    <property type="component" value="Unassembled WGS sequence"/>
</dbReference>
<comment type="caution">
    <text evidence="2">The sequence shown here is derived from an EMBL/GenBank/DDBJ whole genome shotgun (WGS) entry which is preliminary data.</text>
</comment>
<evidence type="ECO:0000256" key="1">
    <source>
        <dbReference type="SAM" id="SignalP"/>
    </source>
</evidence>
<dbReference type="AlphaFoldDB" id="A0A5B1CDA9"/>
<protein>
    <submittedName>
        <fullName evidence="2">Uncharacterized protein</fullName>
    </submittedName>
</protein>
<reference evidence="2 3" key="1">
    <citation type="submission" date="2019-08" db="EMBL/GenBank/DDBJ databases">
        <title>Deep-cultivation of Planctomycetes and their phenomic and genomic characterization uncovers novel biology.</title>
        <authorList>
            <person name="Wiegand S."/>
            <person name="Jogler M."/>
            <person name="Boedeker C."/>
            <person name="Pinto D."/>
            <person name="Vollmers J."/>
            <person name="Rivas-Marin E."/>
            <person name="Kohn T."/>
            <person name="Peeters S.H."/>
            <person name="Heuer A."/>
            <person name="Rast P."/>
            <person name="Oberbeckmann S."/>
            <person name="Bunk B."/>
            <person name="Jeske O."/>
            <person name="Meyerdierks A."/>
            <person name="Storesund J.E."/>
            <person name="Kallscheuer N."/>
            <person name="Luecker S."/>
            <person name="Lage O.M."/>
            <person name="Pohl T."/>
            <person name="Merkel B.J."/>
            <person name="Hornburger P."/>
            <person name="Mueller R.-W."/>
            <person name="Bruemmer F."/>
            <person name="Labrenz M."/>
            <person name="Spormann A.M."/>
            <person name="Op Den Camp H."/>
            <person name="Overmann J."/>
            <person name="Amann R."/>
            <person name="Jetten M.S.M."/>
            <person name="Mascher T."/>
            <person name="Medema M.H."/>
            <person name="Devos D.P."/>
            <person name="Kaster A.-K."/>
            <person name="Ovreas L."/>
            <person name="Rohde M."/>
            <person name="Galperin M.Y."/>
            <person name="Jogler C."/>
        </authorList>
    </citation>
    <scope>NUCLEOTIDE SEQUENCE [LARGE SCALE GENOMIC DNA]</scope>
    <source>
        <strain evidence="2 3">LF1</strain>
    </source>
</reference>
<sequence precursor="true">MLNRSTTLATTLLAFLILTSQSPALADIFLSIDLNPNEDGVQDTIDAVPGQNIIASVFMELRNTMLDRPGQTPGDTGLTSYSLDLVFDEFLNRGPDALIFAPPLGAPREQAFLQTPIAPLEPLATFATLNNNFTDDGLRPIAAGSVSNLLTDGASGSIFTFSLSVDDAFTGGPLAISIINPEAFDFLTADSPGNLAGTTGRRSDFVLSGGTINVIPEPSSLAVVFLGSGLIALRRRRRNSL</sequence>
<dbReference type="EMBL" id="VRLW01000001">
    <property type="protein sequence ID" value="KAA1258556.1"/>
    <property type="molecule type" value="Genomic_DNA"/>
</dbReference>
<feature type="signal peptide" evidence="1">
    <location>
        <begin position="1"/>
        <end position="26"/>
    </location>
</feature>
<dbReference type="InterPro" id="IPR013424">
    <property type="entry name" value="Ice-binding_C"/>
</dbReference>
<evidence type="ECO:0000313" key="3">
    <source>
        <dbReference type="Proteomes" id="UP000322699"/>
    </source>
</evidence>
<feature type="chain" id="PRO_5023059043" evidence="1">
    <location>
        <begin position="27"/>
        <end position="241"/>
    </location>
</feature>
<keyword evidence="1" id="KW-0732">Signal</keyword>
<name>A0A5B1CDA9_9BACT</name>
<proteinExistence type="predicted"/>
<keyword evidence="3" id="KW-1185">Reference proteome</keyword>
<gene>
    <name evidence="2" type="ORF">LF1_10760</name>
</gene>
<dbReference type="NCBIfam" id="TIGR02595">
    <property type="entry name" value="PEP_CTERM"/>
    <property type="match status" value="1"/>
</dbReference>
<accession>A0A5B1CDA9</accession>